<dbReference type="GO" id="GO:0000976">
    <property type="term" value="F:transcription cis-regulatory region binding"/>
    <property type="evidence" value="ECO:0007669"/>
    <property type="project" value="TreeGrafter"/>
</dbReference>
<dbReference type="GO" id="GO:0032993">
    <property type="term" value="C:protein-DNA complex"/>
    <property type="evidence" value="ECO:0007669"/>
    <property type="project" value="TreeGrafter"/>
</dbReference>
<dbReference type="CDD" id="cd00383">
    <property type="entry name" value="trans_reg_C"/>
    <property type="match status" value="1"/>
</dbReference>
<dbReference type="CDD" id="cd00156">
    <property type="entry name" value="REC"/>
    <property type="match status" value="1"/>
</dbReference>
<evidence type="ECO:0000256" key="7">
    <source>
        <dbReference type="PROSITE-ProRule" id="PRU01091"/>
    </source>
</evidence>
<dbReference type="OrthoDB" id="6117814at2"/>
<comment type="caution">
    <text evidence="10">The sequence shown here is derived from an EMBL/GenBank/DDBJ whole genome shotgun (WGS) entry which is preliminary data.</text>
</comment>
<dbReference type="InterPro" id="IPR016032">
    <property type="entry name" value="Sig_transdc_resp-reg_C-effctor"/>
</dbReference>
<feature type="modified residue" description="4-aspartylphosphate" evidence="6">
    <location>
        <position position="49"/>
    </location>
</feature>
<dbReference type="RefSeq" id="WP_050658183.1">
    <property type="nucleotide sequence ID" value="NZ_JBLXEP010000006.1"/>
</dbReference>
<dbReference type="GO" id="GO:0000156">
    <property type="term" value="F:phosphorelay response regulator activity"/>
    <property type="evidence" value="ECO:0007669"/>
    <property type="project" value="TreeGrafter"/>
</dbReference>
<dbReference type="Gene3D" id="1.10.10.10">
    <property type="entry name" value="Winged helix-like DNA-binding domain superfamily/Winged helix DNA-binding domain"/>
    <property type="match status" value="1"/>
</dbReference>
<evidence type="ECO:0000259" key="8">
    <source>
        <dbReference type="PROSITE" id="PS50110"/>
    </source>
</evidence>
<evidence type="ECO:0000256" key="1">
    <source>
        <dbReference type="ARBA" id="ARBA00022553"/>
    </source>
</evidence>
<dbReference type="PROSITE" id="PS51755">
    <property type="entry name" value="OMPR_PHOB"/>
    <property type="match status" value="1"/>
</dbReference>
<dbReference type="InterPro" id="IPR001867">
    <property type="entry name" value="OmpR/PhoB-type_DNA-bd"/>
</dbReference>
<dbReference type="AlphaFoldDB" id="A0A3N1P674"/>
<dbReference type="SUPFAM" id="SSF46894">
    <property type="entry name" value="C-terminal effector domain of the bipartite response regulators"/>
    <property type="match status" value="1"/>
</dbReference>
<evidence type="ECO:0000256" key="5">
    <source>
        <dbReference type="ARBA" id="ARBA00023163"/>
    </source>
</evidence>
<dbReference type="PANTHER" id="PTHR48111">
    <property type="entry name" value="REGULATOR OF RPOS"/>
    <property type="match status" value="1"/>
</dbReference>
<evidence type="ECO:0000313" key="10">
    <source>
        <dbReference type="EMBL" id="ROQ27524.1"/>
    </source>
</evidence>
<keyword evidence="1 6" id="KW-0597">Phosphoprotein</keyword>
<dbReference type="SMART" id="SM00862">
    <property type="entry name" value="Trans_reg_C"/>
    <property type="match status" value="1"/>
</dbReference>
<organism evidence="10 11">
    <name type="scientific">Gallaecimonas pentaromativorans</name>
    <dbReference type="NCBI Taxonomy" id="584787"/>
    <lineage>
        <taxon>Bacteria</taxon>
        <taxon>Pseudomonadati</taxon>
        <taxon>Pseudomonadota</taxon>
        <taxon>Gammaproteobacteria</taxon>
        <taxon>Enterobacterales</taxon>
        <taxon>Gallaecimonadaceae</taxon>
        <taxon>Gallaecimonas</taxon>
    </lineage>
</organism>
<reference evidence="10 11" key="1">
    <citation type="submission" date="2018-11" db="EMBL/GenBank/DDBJ databases">
        <title>Genomic Encyclopedia of Type Strains, Phase IV (KMG-IV): sequencing the most valuable type-strain genomes for metagenomic binning, comparative biology and taxonomic classification.</title>
        <authorList>
            <person name="Goeker M."/>
        </authorList>
    </citation>
    <scope>NUCLEOTIDE SEQUENCE [LARGE SCALE GENOMIC DNA]</scope>
    <source>
        <strain evidence="10 11">DSM 21945</strain>
    </source>
</reference>
<dbReference type="Gene3D" id="3.40.50.2300">
    <property type="match status" value="1"/>
</dbReference>
<evidence type="ECO:0000313" key="11">
    <source>
        <dbReference type="Proteomes" id="UP000268033"/>
    </source>
</evidence>
<name>A0A3N1P674_9GAMM</name>
<dbReference type="InterPro" id="IPR011006">
    <property type="entry name" value="CheY-like_superfamily"/>
</dbReference>
<feature type="DNA-binding region" description="OmpR/PhoB-type" evidence="7">
    <location>
        <begin position="121"/>
        <end position="219"/>
    </location>
</feature>
<gene>
    <name evidence="10" type="ORF">EDC28_104174</name>
</gene>
<sequence length="219" mass="23998">MKALLFSHDPDPRFLARCQEAAVQVVEATPAPDSMEKVLATQPELVVVDLDNDSTQGLALIEQLRQQHQHTALVAVASSGCALVSALENGADVFISKLSSCQELVAQFKALSRRCNIKWGHESHQAGDYSLSVRSKSLYFADQQVHLTPVEFQVLLCIFNGQGLAVTPESIISTLTQQGHQISHNALQVHLSYIRRKVRSQGGELPVINRRGLGYSTQS</sequence>
<dbReference type="Proteomes" id="UP000268033">
    <property type="component" value="Unassembled WGS sequence"/>
</dbReference>
<dbReference type="EMBL" id="RJUL01000004">
    <property type="protein sequence ID" value="ROQ27524.1"/>
    <property type="molecule type" value="Genomic_DNA"/>
</dbReference>
<accession>A0A3N1P674</accession>
<proteinExistence type="predicted"/>
<dbReference type="Pfam" id="PF00486">
    <property type="entry name" value="Trans_reg_C"/>
    <property type="match status" value="1"/>
</dbReference>
<dbReference type="PANTHER" id="PTHR48111:SF1">
    <property type="entry name" value="TWO-COMPONENT RESPONSE REGULATOR ORR33"/>
    <property type="match status" value="1"/>
</dbReference>
<dbReference type="PROSITE" id="PS50110">
    <property type="entry name" value="RESPONSE_REGULATORY"/>
    <property type="match status" value="1"/>
</dbReference>
<dbReference type="InterPro" id="IPR001789">
    <property type="entry name" value="Sig_transdc_resp-reg_receiver"/>
</dbReference>
<keyword evidence="5" id="KW-0804">Transcription</keyword>
<dbReference type="Pfam" id="PF00072">
    <property type="entry name" value="Response_reg"/>
    <property type="match status" value="1"/>
</dbReference>
<dbReference type="InterPro" id="IPR036388">
    <property type="entry name" value="WH-like_DNA-bd_sf"/>
</dbReference>
<keyword evidence="4 7" id="KW-0238">DNA-binding</keyword>
<dbReference type="SUPFAM" id="SSF52172">
    <property type="entry name" value="CheY-like"/>
    <property type="match status" value="1"/>
</dbReference>
<dbReference type="GO" id="GO:0006355">
    <property type="term" value="P:regulation of DNA-templated transcription"/>
    <property type="evidence" value="ECO:0007669"/>
    <property type="project" value="InterPro"/>
</dbReference>
<keyword evidence="2" id="KW-0902">Two-component regulatory system</keyword>
<evidence type="ECO:0000259" key="9">
    <source>
        <dbReference type="PROSITE" id="PS51755"/>
    </source>
</evidence>
<evidence type="ECO:0000256" key="4">
    <source>
        <dbReference type="ARBA" id="ARBA00023125"/>
    </source>
</evidence>
<keyword evidence="3" id="KW-0805">Transcription regulation</keyword>
<protein>
    <submittedName>
        <fullName evidence="10">DNA-binding response OmpR family regulator</fullName>
    </submittedName>
</protein>
<evidence type="ECO:0000256" key="2">
    <source>
        <dbReference type="ARBA" id="ARBA00023012"/>
    </source>
</evidence>
<evidence type="ECO:0000256" key="6">
    <source>
        <dbReference type="PROSITE-ProRule" id="PRU00169"/>
    </source>
</evidence>
<feature type="domain" description="OmpR/PhoB-type" evidence="9">
    <location>
        <begin position="121"/>
        <end position="219"/>
    </location>
</feature>
<dbReference type="GO" id="GO:0005829">
    <property type="term" value="C:cytosol"/>
    <property type="evidence" value="ECO:0007669"/>
    <property type="project" value="TreeGrafter"/>
</dbReference>
<dbReference type="InterPro" id="IPR039420">
    <property type="entry name" value="WalR-like"/>
</dbReference>
<keyword evidence="11" id="KW-1185">Reference proteome</keyword>
<dbReference type="STRING" id="584787.GCA_001247655_02619"/>
<feature type="domain" description="Response regulatory" evidence="8">
    <location>
        <begin position="1"/>
        <end position="112"/>
    </location>
</feature>
<evidence type="ECO:0000256" key="3">
    <source>
        <dbReference type="ARBA" id="ARBA00023015"/>
    </source>
</evidence>